<dbReference type="Pfam" id="PF04028">
    <property type="entry name" value="DUF374"/>
    <property type="match status" value="1"/>
</dbReference>
<organism evidence="2 3">
    <name type="scientific">Caulobacter vibrioides</name>
    <name type="common">Caulobacter crescentus</name>
    <dbReference type="NCBI Taxonomy" id="155892"/>
    <lineage>
        <taxon>Bacteria</taxon>
        <taxon>Pseudomonadati</taxon>
        <taxon>Pseudomonadota</taxon>
        <taxon>Alphaproteobacteria</taxon>
        <taxon>Caulobacterales</taxon>
        <taxon>Caulobacteraceae</taxon>
        <taxon>Caulobacter</taxon>
    </lineage>
</organism>
<proteinExistence type="predicted"/>
<gene>
    <name evidence="2" type="ORF">B7Z12_02595</name>
</gene>
<dbReference type="CDD" id="cd07983">
    <property type="entry name" value="LPLAT_DUF374-like"/>
    <property type="match status" value="1"/>
</dbReference>
<comment type="caution">
    <text evidence="2">The sequence shown here is derived from an EMBL/GenBank/DDBJ whole genome shotgun (WGS) entry which is preliminary data.</text>
</comment>
<reference evidence="2 3" key="1">
    <citation type="submission" date="2017-03" db="EMBL/GenBank/DDBJ databases">
        <title>Lifting the veil on microbial sulfur biogeochemistry in mining wastewaters.</title>
        <authorList>
            <person name="Kantor R.S."/>
            <person name="Colenbrander Nelson T."/>
            <person name="Marshall S."/>
            <person name="Bennett D."/>
            <person name="Apte S."/>
            <person name="Camacho D."/>
            <person name="Thomas B.C."/>
            <person name="Warren L.A."/>
            <person name="Banfield J.F."/>
        </authorList>
    </citation>
    <scope>NUCLEOTIDE SEQUENCE [LARGE SCALE GENOMIC DNA]</scope>
    <source>
        <strain evidence="2">32-67-7</strain>
    </source>
</reference>
<dbReference type="Proteomes" id="UP000215616">
    <property type="component" value="Unassembled WGS sequence"/>
</dbReference>
<protein>
    <recommendedName>
        <fullName evidence="1">DUF374 domain-containing protein</fullName>
    </recommendedName>
</protein>
<dbReference type="InterPro" id="IPR007172">
    <property type="entry name" value="DUF374"/>
</dbReference>
<evidence type="ECO:0000313" key="2">
    <source>
        <dbReference type="EMBL" id="OYX05766.1"/>
    </source>
</evidence>
<dbReference type="EMBL" id="NCDQ01000023">
    <property type="protein sequence ID" value="OYX05766.1"/>
    <property type="molecule type" value="Genomic_DNA"/>
</dbReference>
<name>A0A258DDT3_CAUVI</name>
<accession>A0A258DDT3</accession>
<evidence type="ECO:0000313" key="3">
    <source>
        <dbReference type="Proteomes" id="UP000215616"/>
    </source>
</evidence>
<feature type="domain" description="DUF374" evidence="1">
    <location>
        <begin position="73"/>
        <end position="146"/>
    </location>
</feature>
<evidence type="ECO:0000259" key="1">
    <source>
        <dbReference type="Pfam" id="PF04028"/>
    </source>
</evidence>
<sequence length="238" mass="25677">MRPLRSPWVMSALTRLFSGYIALTYKTLRWTREGQEIAERVQAEALASGGGAILALWHSRVPVGPATWPQGPDKPEIRVLVSQSRDGEFIARVIARLGLPSIRGSSLKKTADTSKNKGGEQAFRDMVKWVKDGGAMAITPDGPRGPVEVMQKGAVALARVSGAPVLFVGVAVNPCIRLKTWDRTIIPLPFAKAAMVWDGPVHAGRDDDPEALVEAWGARLSAVSRRAEAIVGETPPKD</sequence>
<dbReference type="AlphaFoldDB" id="A0A258DDT3"/>